<gene>
    <name evidence="3" type="primary">Blos4</name>
</gene>
<dbReference type="InterPro" id="IPR024857">
    <property type="entry name" value="Cappuccino"/>
</dbReference>
<evidence type="ECO:0000313" key="2">
    <source>
        <dbReference type="Proteomes" id="UP000694866"/>
    </source>
</evidence>
<dbReference type="CTD" id="39219"/>
<dbReference type="Proteomes" id="UP000694866">
    <property type="component" value="Unplaced"/>
</dbReference>
<keyword evidence="2" id="KW-1185">Reference proteome</keyword>
<reference evidence="3" key="1">
    <citation type="submission" date="2025-08" db="UniProtKB">
        <authorList>
            <consortium name="RefSeq"/>
        </authorList>
    </citation>
    <scope>IDENTIFICATION</scope>
    <source>
        <strain evidence="3">USDA-PBARC FA_bdor</strain>
        <tissue evidence="3">Whole organism</tissue>
    </source>
</reference>
<dbReference type="PANTHER" id="PTHR16230:SF3">
    <property type="entry name" value="BIOGENESIS OF LYSOSOMAL ORGANELLES COMPLEX-1, SUBUNIT 4, CAPPUCCINO"/>
    <property type="match status" value="1"/>
</dbReference>
<dbReference type="PANTHER" id="PTHR16230">
    <property type="entry name" value="CAPPUCCINO"/>
    <property type="match status" value="1"/>
</dbReference>
<name>A0A9R1TUV8_9HYME</name>
<accession>A0A9R1TUV8</accession>
<dbReference type="GO" id="GO:0031083">
    <property type="term" value="C:BLOC-1 complex"/>
    <property type="evidence" value="ECO:0007669"/>
    <property type="project" value="TreeGrafter"/>
</dbReference>
<proteinExistence type="predicted"/>
<dbReference type="AlphaFoldDB" id="A0A9R1TUV8"/>
<dbReference type="RefSeq" id="XP_011315478.1">
    <property type="nucleotide sequence ID" value="XM_011317176.1"/>
</dbReference>
<sequence>MSNNKMQMNVNDKMIEETAKDYAAYLQVNLPSQTRGVHEAVDEMLIRLEEFESIVGMVQNLRAECTFEHLVRFRSVHPALMELCKRIDALEHVVARASIDLVSLEAAVEAAEAELGASTTVSDRLFGIFNPLSLFKSKNQETTAASSSTTQEPSRQEPFVLPTIYKTEDAFNTSQ</sequence>
<organism evidence="2 3">
    <name type="scientific">Fopius arisanus</name>
    <dbReference type="NCBI Taxonomy" id="64838"/>
    <lineage>
        <taxon>Eukaryota</taxon>
        <taxon>Metazoa</taxon>
        <taxon>Ecdysozoa</taxon>
        <taxon>Arthropoda</taxon>
        <taxon>Hexapoda</taxon>
        <taxon>Insecta</taxon>
        <taxon>Pterygota</taxon>
        <taxon>Neoptera</taxon>
        <taxon>Endopterygota</taxon>
        <taxon>Hymenoptera</taxon>
        <taxon>Apocrita</taxon>
        <taxon>Ichneumonoidea</taxon>
        <taxon>Braconidae</taxon>
        <taxon>Opiinae</taxon>
        <taxon>Fopius</taxon>
    </lineage>
</organism>
<dbReference type="GeneID" id="105274242"/>
<evidence type="ECO:0000313" key="3">
    <source>
        <dbReference type="RefSeq" id="XP_011315478.1"/>
    </source>
</evidence>
<dbReference type="OrthoDB" id="2372305at2759"/>
<evidence type="ECO:0000256" key="1">
    <source>
        <dbReference type="SAM" id="MobiDB-lite"/>
    </source>
</evidence>
<dbReference type="KEGG" id="fas:105274242"/>
<feature type="region of interest" description="Disordered" evidence="1">
    <location>
        <begin position="140"/>
        <end position="159"/>
    </location>
</feature>
<protein>
    <submittedName>
        <fullName evidence="3">Biogenesis of lysosome-related organelles complex 1 subunit 4 isoform X1</fullName>
    </submittedName>
</protein>